<feature type="region of interest" description="Disordered" evidence="2">
    <location>
        <begin position="108"/>
        <end position="141"/>
    </location>
</feature>
<proteinExistence type="predicted"/>
<evidence type="ECO:0000256" key="1">
    <source>
        <dbReference type="PROSITE-ProRule" id="PRU00135"/>
    </source>
</evidence>
<evidence type="ECO:0000256" key="2">
    <source>
        <dbReference type="SAM" id="MobiDB-lite"/>
    </source>
</evidence>
<keyword evidence="4" id="KW-1185">Reference proteome</keyword>
<dbReference type="Gene3D" id="1.20.870.10">
    <property type="entry name" value="Son of sevenless (SoS) protein Chain: S domain 1"/>
    <property type="match status" value="1"/>
</dbReference>
<dbReference type="RefSeq" id="XP_026682506.1">
    <property type="nucleotide sequence ID" value="XM_026826705.1"/>
</dbReference>
<dbReference type="AlphaFoldDB" id="A0A3Q0J261"/>
<dbReference type="GeneID" id="113469191"/>
<reference evidence="5" key="1">
    <citation type="submission" date="2025-08" db="UniProtKB">
        <authorList>
            <consortium name="RefSeq"/>
        </authorList>
    </citation>
    <scope>IDENTIFICATION</scope>
</reference>
<protein>
    <submittedName>
        <fullName evidence="5">Ras-specific guanine nucleotide-releasing factor 2-like</fullName>
    </submittedName>
</protein>
<feature type="domain" description="N-terminal Ras-GEF" evidence="3">
    <location>
        <begin position="53"/>
        <end position="141"/>
    </location>
</feature>
<organism evidence="4 5">
    <name type="scientific">Diaphorina citri</name>
    <name type="common">Asian citrus psyllid</name>
    <dbReference type="NCBI Taxonomy" id="121845"/>
    <lineage>
        <taxon>Eukaryota</taxon>
        <taxon>Metazoa</taxon>
        <taxon>Ecdysozoa</taxon>
        <taxon>Arthropoda</taxon>
        <taxon>Hexapoda</taxon>
        <taxon>Insecta</taxon>
        <taxon>Pterygota</taxon>
        <taxon>Neoptera</taxon>
        <taxon>Paraneoptera</taxon>
        <taxon>Hemiptera</taxon>
        <taxon>Sternorrhyncha</taxon>
        <taxon>Psylloidea</taxon>
        <taxon>Psyllidae</taxon>
        <taxon>Diaphorininae</taxon>
        <taxon>Diaphorina</taxon>
    </lineage>
</organism>
<dbReference type="InterPro" id="IPR000651">
    <property type="entry name" value="Ras-like_Gua-exchang_fac_N"/>
</dbReference>
<accession>A0A3Q0J261</accession>
<sequence length="141" mass="16088">MLNILRFPLITSSADFLLIPGVGHPVDVDQFMDWVHYNKLLRSTLTETASITTIPHIVYITKEKLLENLTDLRFASIDYLDTFFPTYRAFTNGVTVLEVLRKAFYNAEPPYSDQDQEDPQYHHHHPGSGPGGEKNSPLNLK</sequence>
<gene>
    <name evidence="5" type="primary">LOC113469191</name>
</gene>
<dbReference type="KEGG" id="dci:113469191"/>
<dbReference type="STRING" id="121845.A0A3Q0J261"/>
<dbReference type="PaxDb" id="121845-A0A3Q0J261"/>
<keyword evidence="1" id="KW-0344">Guanine-nucleotide releasing factor</keyword>
<dbReference type="SUPFAM" id="SSF48366">
    <property type="entry name" value="Ras GEF"/>
    <property type="match status" value="1"/>
</dbReference>
<evidence type="ECO:0000313" key="4">
    <source>
        <dbReference type="Proteomes" id="UP000079169"/>
    </source>
</evidence>
<dbReference type="GO" id="GO:0005085">
    <property type="term" value="F:guanyl-nucleotide exchange factor activity"/>
    <property type="evidence" value="ECO:0007669"/>
    <property type="project" value="UniProtKB-KW"/>
</dbReference>
<dbReference type="Pfam" id="PF00618">
    <property type="entry name" value="RasGEF_N"/>
    <property type="match status" value="1"/>
</dbReference>
<dbReference type="PROSITE" id="PS50212">
    <property type="entry name" value="RASGEF_NTER"/>
    <property type="match status" value="1"/>
</dbReference>
<evidence type="ECO:0000313" key="5">
    <source>
        <dbReference type="RefSeq" id="XP_026682506.1"/>
    </source>
</evidence>
<dbReference type="Proteomes" id="UP000079169">
    <property type="component" value="Unplaced"/>
</dbReference>
<evidence type="ECO:0000259" key="3">
    <source>
        <dbReference type="PROSITE" id="PS50212"/>
    </source>
</evidence>
<name>A0A3Q0J261_DIACI</name>
<dbReference type="InterPro" id="IPR023578">
    <property type="entry name" value="Ras_GEF_dom_sf"/>
</dbReference>